<protein>
    <submittedName>
        <fullName evidence="3 4">Uncharacterized protein</fullName>
    </submittedName>
</protein>
<dbReference type="GO" id="GO:0033612">
    <property type="term" value="F:receptor serine/threonine kinase binding"/>
    <property type="evidence" value="ECO:0000318"/>
    <property type="project" value="GO_Central"/>
</dbReference>
<dbReference type="OrthoDB" id="684262at2759"/>
<dbReference type="HOGENOM" id="CLU_193318_0_0_1"/>
<organism evidence="3">
    <name type="scientific">Brachypodium distachyon</name>
    <name type="common">Purple false brome</name>
    <name type="synonym">Trachynia distachya</name>
    <dbReference type="NCBI Taxonomy" id="15368"/>
    <lineage>
        <taxon>Eukaryota</taxon>
        <taxon>Viridiplantae</taxon>
        <taxon>Streptophyta</taxon>
        <taxon>Embryophyta</taxon>
        <taxon>Tracheophyta</taxon>
        <taxon>Spermatophyta</taxon>
        <taxon>Magnoliopsida</taxon>
        <taxon>Liliopsida</taxon>
        <taxon>Poales</taxon>
        <taxon>Poaceae</taxon>
        <taxon>BOP clade</taxon>
        <taxon>Pooideae</taxon>
        <taxon>Stipodae</taxon>
        <taxon>Brachypodieae</taxon>
        <taxon>Brachypodium</taxon>
    </lineage>
</organism>
<dbReference type="Proteomes" id="UP000008810">
    <property type="component" value="Chromosome 2"/>
</dbReference>
<keyword evidence="5" id="KW-1185">Reference proteome</keyword>
<accession>I1HHM9</accession>
<sequence length="85" mass="8803">MAAARVGIAFLAILVIGGELMAAPEARGMDHLVGQYDAGAKGVTAVPGNGESTEVIRLATKWSTRRTLGGEKRTVPGGPDPQHHN</sequence>
<dbReference type="AlphaFoldDB" id="I1HHM9"/>
<feature type="signal peptide" evidence="2">
    <location>
        <begin position="1"/>
        <end position="22"/>
    </location>
</feature>
<reference evidence="4" key="3">
    <citation type="submission" date="2018-08" db="UniProtKB">
        <authorList>
            <consortium name="EnsemblPlants"/>
        </authorList>
    </citation>
    <scope>IDENTIFICATION</scope>
    <source>
        <strain evidence="4">cv. Bd21</strain>
    </source>
</reference>
<evidence type="ECO:0000256" key="2">
    <source>
        <dbReference type="SAM" id="SignalP"/>
    </source>
</evidence>
<dbReference type="EnsemblPlants" id="KQK05399">
    <property type="protein sequence ID" value="KQK05399"/>
    <property type="gene ID" value="BRADI_2g19880v3"/>
</dbReference>
<evidence type="ECO:0000313" key="5">
    <source>
        <dbReference type="Proteomes" id="UP000008810"/>
    </source>
</evidence>
<gene>
    <name evidence="3" type="ORF">BRADI_2g19880v3</name>
</gene>
<dbReference type="Gramene" id="KQK05399">
    <property type="protein sequence ID" value="KQK05399"/>
    <property type="gene ID" value="BRADI_2g19880v3"/>
</dbReference>
<reference evidence="3 4" key="1">
    <citation type="journal article" date="2010" name="Nature">
        <title>Genome sequencing and analysis of the model grass Brachypodium distachyon.</title>
        <authorList>
            <consortium name="International Brachypodium Initiative"/>
        </authorList>
    </citation>
    <scope>NUCLEOTIDE SEQUENCE [LARGE SCALE GENOMIC DNA]</scope>
    <source>
        <strain evidence="3 4">Bd21</strain>
    </source>
</reference>
<reference evidence="3" key="2">
    <citation type="submission" date="2017-06" db="EMBL/GenBank/DDBJ databases">
        <title>WGS assembly of Brachypodium distachyon.</title>
        <authorList>
            <consortium name="The International Brachypodium Initiative"/>
            <person name="Lucas S."/>
            <person name="Harmon-Smith M."/>
            <person name="Lail K."/>
            <person name="Tice H."/>
            <person name="Grimwood J."/>
            <person name="Bruce D."/>
            <person name="Barry K."/>
            <person name="Shu S."/>
            <person name="Lindquist E."/>
            <person name="Wang M."/>
            <person name="Pitluck S."/>
            <person name="Vogel J.P."/>
            <person name="Garvin D.F."/>
            <person name="Mockler T.C."/>
            <person name="Schmutz J."/>
            <person name="Rokhsar D."/>
            <person name="Bevan M.W."/>
        </authorList>
    </citation>
    <scope>NUCLEOTIDE SEQUENCE</scope>
    <source>
        <strain evidence="3">Bd21</strain>
    </source>
</reference>
<evidence type="ECO:0000313" key="4">
    <source>
        <dbReference type="EnsemblPlants" id="KQK05399"/>
    </source>
</evidence>
<dbReference type="InParanoid" id="I1HHM9"/>
<dbReference type="eggNOG" id="ENOG502R3TM">
    <property type="taxonomic scope" value="Eukaryota"/>
</dbReference>
<evidence type="ECO:0000256" key="1">
    <source>
        <dbReference type="SAM" id="MobiDB-lite"/>
    </source>
</evidence>
<feature type="region of interest" description="Disordered" evidence="1">
    <location>
        <begin position="65"/>
        <end position="85"/>
    </location>
</feature>
<feature type="chain" id="PRO_5014094579" evidence="2">
    <location>
        <begin position="23"/>
        <end position="85"/>
    </location>
</feature>
<dbReference type="EMBL" id="CM000881">
    <property type="protein sequence ID" value="KQK05399.1"/>
    <property type="molecule type" value="Genomic_DNA"/>
</dbReference>
<evidence type="ECO:0000313" key="3">
    <source>
        <dbReference type="EMBL" id="KQK05399.1"/>
    </source>
</evidence>
<dbReference type="OMA" id="RRPSKWN"/>
<name>I1HHM9_BRADI</name>
<proteinExistence type="predicted"/>
<keyword evidence="2" id="KW-0732">Signal</keyword>